<dbReference type="InterPro" id="IPR012677">
    <property type="entry name" value="Nucleotide-bd_a/b_plait_sf"/>
</dbReference>
<dbReference type="PANTHER" id="PTHR13633:SF3">
    <property type="entry name" value="MITOCHONDRIAL TRANSCRIPTION RESCUE FACTOR 1"/>
    <property type="match status" value="1"/>
</dbReference>
<dbReference type="STRING" id="45851.BHV86_10500"/>
<feature type="domain" description="RNA-binding S4" evidence="2">
    <location>
        <begin position="174"/>
        <end position="229"/>
    </location>
</feature>
<evidence type="ECO:0000259" key="2">
    <source>
        <dbReference type="SMART" id="SM00363"/>
    </source>
</evidence>
<dbReference type="eggNOG" id="COG2302">
    <property type="taxonomic scope" value="Bacteria"/>
</dbReference>
<dbReference type="Gene3D" id="3.10.290.10">
    <property type="entry name" value="RNA-binding S4 domain"/>
    <property type="match status" value="1"/>
</dbReference>
<dbReference type="GO" id="GO:0003723">
    <property type="term" value="F:RNA binding"/>
    <property type="evidence" value="ECO:0007669"/>
    <property type="project" value="UniProtKB-KW"/>
</dbReference>
<sequence length="250" mass="28685">MENDDRMVCNRFMEAADNCYYRNVPTSTDFLDIYKQNLFNTVIRELPPVQYRFDGGYELAERKVIMFLPQDSEISDLPFLTLKVTPRNLHFTEKLNHRDYLGSIMGLGIKRDKVGDILLYDNFAYIFCMKSIAEYLTDNLLKIRNTYVTVTEISNEEFIYEPSYEVIKGSVASLRLDAVIALGFNGSRSHITSYIIDGKVSVNGRIITSNAYNLKAGDIISVHGLGKIRYMDTLSETKKGRIMITINKYT</sequence>
<dbReference type="Gene3D" id="3.30.1370.160">
    <property type="match status" value="1"/>
</dbReference>
<dbReference type="CDD" id="cd00165">
    <property type="entry name" value="S4"/>
    <property type="match status" value="1"/>
</dbReference>
<dbReference type="HOGENOM" id="CLU_075687_1_0_9"/>
<gene>
    <name evidence="3" type="ORF">BUTYVIB_01447</name>
</gene>
<dbReference type="AlphaFoldDB" id="D4S031"/>
<dbReference type="PANTHER" id="PTHR13633">
    <property type="entry name" value="MITOCHONDRIAL TRANSCRIPTION RESCUE FACTOR 1"/>
    <property type="match status" value="1"/>
</dbReference>
<dbReference type="InterPro" id="IPR036986">
    <property type="entry name" value="S4_RNA-bd_sf"/>
</dbReference>
<keyword evidence="1" id="KW-0694">RNA-binding</keyword>
<evidence type="ECO:0000256" key="1">
    <source>
        <dbReference type="PROSITE-ProRule" id="PRU00182"/>
    </source>
</evidence>
<dbReference type="InterPro" id="IPR002942">
    <property type="entry name" value="S4_RNA-bd"/>
</dbReference>
<organism evidence="3 4">
    <name type="scientific">Eshraghiella crossota DSM 2876</name>
    <dbReference type="NCBI Taxonomy" id="511680"/>
    <lineage>
        <taxon>Bacteria</taxon>
        <taxon>Bacillati</taxon>
        <taxon>Bacillota</taxon>
        <taxon>Clostridia</taxon>
        <taxon>Lachnospirales</taxon>
        <taxon>Lachnospiraceae</taxon>
        <taxon>Eshraghiella</taxon>
    </lineage>
</organism>
<dbReference type="Pfam" id="PF01479">
    <property type="entry name" value="S4"/>
    <property type="match status" value="1"/>
</dbReference>
<accession>D4S031</accession>
<protein>
    <submittedName>
        <fullName evidence="3">S4 domain protein</fullName>
    </submittedName>
</protein>
<name>D4S031_9FIRM</name>
<proteinExistence type="predicted"/>
<comment type="caution">
    <text evidence="3">The sequence shown here is derived from an EMBL/GenBank/DDBJ whole genome shotgun (WGS) entry which is preliminary data.</text>
</comment>
<dbReference type="Proteomes" id="UP000006238">
    <property type="component" value="Unassembled WGS sequence"/>
</dbReference>
<evidence type="ECO:0000313" key="3">
    <source>
        <dbReference type="EMBL" id="EFF68179.1"/>
    </source>
</evidence>
<dbReference type="InterPro" id="IPR040591">
    <property type="entry name" value="RqcP2_RBD"/>
</dbReference>
<dbReference type="SMART" id="SM00363">
    <property type="entry name" value="S4"/>
    <property type="match status" value="1"/>
</dbReference>
<reference evidence="3 4" key="1">
    <citation type="submission" date="2010-02" db="EMBL/GenBank/DDBJ databases">
        <authorList>
            <person name="Weinstock G."/>
            <person name="Sodergren E."/>
            <person name="Clifton S."/>
            <person name="Fulton L."/>
            <person name="Fulton B."/>
            <person name="Courtney L."/>
            <person name="Fronick C."/>
            <person name="Harrison M."/>
            <person name="Strong C."/>
            <person name="Farmer C."/>
            <person name="Delahaunty K."/>
            <person name="Markovic C."/>
            <person name="Hall O."/>
            <person name="Minx P."/>
            <person name="Tomlinson C."/>
            <person name="Mitreva M."/>
            <person name="Nelson J."/>
            <person name="Hou S."/>
            <person name="Wollam A."/>
            <person name="Pepin K.H."/>
            <person name="Johnson M."/>
            <person name="Bhonagiri V."/>
            <person name="Zhang X."/>
            <person name="Suruliraj S."/>
            <person name="Warren W."/>
            <person name="Chinwalla A."/>
            <person name="Mardis E.R."/>
            <person name="Wilson R.K."/>
        </authorList>
    </citation>
    <scope>NUCLEOTIDE SEQUENCE [LARGE SCALE GENOMIC DNA]</scope>
    <source>
        <strain evidence="3 4">DSM 2876</strain>
    </source>
</reference>
<dbReference type="GeneID" id="98918323"/>
<keyword evidence="4" id="KW-1185">Reference proteome</keyword>
<evidence type="ECO:0000313" key="4">
    <source>
        <dbReference type="Proteomes" id="UP000006238"/>
    </source>
</evidence>
<dbReference type="Gene3D" id="3.30.70.330">
    <property type="match status" value="1"/>
</dbReference>
<dbReference type="SUPFAM" id="SSF55174">
    <property type="entry name" value="Alpha-L RNA-binding motif"/>
    <property type="match status" value="1"/>
</dbReference>
<dbReference type="EMBL" id="ABWN01000030">
    <property type="protein sequence ID" value="EFF68179.1"/>
    <property type="molecule type" value="Genomic_DNA"/>
</dbReference>
<dbReference type="PROSITE" id="PS50889">
    <property type="entry name" value="S4"/>
    <property type="match status" value="1"/>
</dbReference>
<dbReference type="Pfam" id="PF17774">
    <property type="entry name" value="YlmH_RBD"/>
    <property type="match status" value="1"/>
</dbReference>
<dbReference type="RefSeq" id="WP_005603052.1">
    <property type="nucleotide sequence ID" value="NZ_GG663524.1"/>
</dbReference>